<organism evidence="2">
    <name type="scientific">Nicotiana tabacum</name>
    <name type="common">Common tobacco</name>
    <dbReference type="NCBI Taxonomy" id="4097"/>
    <lineage>
        <taxon>Eukaryota</taxon>
        <taxon>Viridiplantae</taxon>
        <taxon>Streptophyta</taxon>
        <taxon>Embryophyta</taxon>
        <taxon>Tracheophyta</taxon>
        <taxon>Spermatophyta</taxon>
        <taxon>Magnoliopsida</taxon>
        <taxon>eudicotyledons</taxon>
        <taxon>Gunneridae</taxon>
        <taxon>Pentapetalae</taxon>
        <taxon>asterids</taxon>
        <taxon>lamiids</taxon>
        <taxon>Solanales</taxon>
        <taxon>Solanaceae</taxon>
        <taxon>Nicotianoideae</taxon>
        <taxon>Nicotianeae</taxon>
        <taxon>Nicotiana</taxon>
    </lineage>
</organism>
<protein>
    <submittedName>
        <fullName evidence="2">Uncharacterized protein isoform X3</fullName>
    </submittedName>
</protein>
<sequence length="93" mass="9493">MGARDGKYEITIKCANKLISNENRKYPEEFAHLFPTPSQAPNLGDGIGVGVGDGIGDGVGDGIGGGVGDGVPSPTGPRRSFDGSNYENGANNN</sequence>
<evidence type="ECO:0000256" key="1">
    <source>
        <dbReference type="SAM" id="MobiDB-lite"/>
    </source>
</evidence>
<evidence type="ECO:0000313" key="2">
    <source>
        <dbReference type="RefSeq" id="XP_016463612.1"/>
    </source>
</evidence>
<dbReference type="AlphaFoldDB" id="A0A1S3ZH81"/>
<proteinExistence type="predicted"/>
<reference evidence="2" key="1">
    <citation type="submission" date="2025-08" db="UniProtKB">
        <authorList>
            <consortium name="RefSeq"/>
        </authorList>
    </citation>
    <scope>IDENTIFICATION</scope>
</reference>
<feature type="compositionally biased region" description="Polar residues" evidence="1">
    <location>
        <begin position="82"/>
        <end position="93"/>
    </location>
</feature>
<gene>
    <name evidence="2" type="primary">LOC107786612</name>
</gene>
<name>A0A1S3ZH81_TOBAC</name>
<accession>A0A1S3ZH81</accession>
<feature type="region of interest" description="Disordered" evidence="1">
    <location>
        <begin position="60"/>
        <end position="93"/>
    </location>
</feature>
<feature type="compositionally biased region" description="Gly residues" evidence="1">
    <location>
        <begin position="60"/>
        <end position="69"/>
    </location>
</feature>
<dbReference type="RefSeq" id="XP_016463612.1">
    <property type="nucleotide sequence ID" value="XM_016608126.1"/>
</dbReference>